<organism evidence="3 4">
    <name type="scientific">Acrobeloides nanus</name>
    <dbReference type="NCBI Taxonomy" id="290746"/>
    <lineage>
        <taxon>Eukaryota</taxon>
        <taxon>Metazoa</taxon>
        <taxon>Ecdysozoa</taxon>
        <taxon>Nematoda</taxon>
        <taxon>Chromadorea</taxon>
        <taxon>Rhabditida</taxon>
        <taxon>Tylenchina</taxon>
        <taxon>Cephalobomorpha</taxon>
        <taxon>Cephaloboidea</taxon>
        <taxon>Cephalobidae</taxon>
        <taxon>Acrobeloides</taxon>
    </lineage>
</organism>
<reference evidence="4" key="1">
    <citation type="submission" date="2022-11" db="UniProtKB">
        <authorList>
            <consortium name="WormBaseParasite"/>
        </authorList>
    </citation>
    <scope>IDENTIFICATION</scope>
</reference>
<dbReference type="AlphaFoldDB" id="A0A914CWF2"/>
<evidence type="ECO:0000313" key="3">
    <source>
        <dbReference type="Proteomes" id="UP000887540"/>
    </source>
</evidence>
<dbReference type="PANTHER" id="PTHR22084:SF4">
    <property type="entry name" value="BZIP DOMAIN-CONTAINING PROTEIN"/>
    <property type="match status" value="1"/>
</dbReference>
<protein>
    <submittedName>
        <fullName evidence="4">Uncharacterized protein</fullName>
    </submittedName>
</protein>
<feature type="region of interest" description="Disordered" evidence="2">
    <location>
        <begin position="410"/>
        <end position="432"/>
    </location>
</feature>
<dbReference type="Proteomes" id="UP000887540">
    <property type="component" value="Unplaced"/>
</dbReference>
<sequence>MNPNVQTVQYFQQSNLDQRQGGGGNQTTTVPFHSGSTIEFHPTSSGTNFHPNTSGTFHTNGTTTTFIPSNVQPGQHVTISQPQGGTLTQPRITTTTIPVAVNQPGQPPTTVQVAVQMPPGVVPSNNQQHIIITTQPVSSNQGNDPDDRRMTAFMEYFVDQQQPTGTTLVPAGAYQTSSILTGNATTKYTLKDKLKGVPSEREMVKRAKQAEAARLRYHRLSPEEKKALNLKRTQAQKRKRQREREMAELETILRRTNDIIDDPEVTEQLREKRMRARWAEAARSRYQRMSEEERRAHNTRRRMRQLTIKNEKGEIIKDEDAIRLKIKEQNSKKAAAARNRYHRMMPEEKKLYNQRRTEAFRRRRMEEEALLAMPIGRINGEALDRAQQIVVRNAKRAEAARLRYQRMTPDQRKAYNQKRYTPKRKRESGQMGEVSMVKPFEAKSQTEYDALSSLERDVIKRTQQAQQVLMRQRQGQQPQQQQQQQFTQAVSSGNTITTIVPTDPGHSQGPLGSQIIHQQHKFEPHQTILIPQSIVSGGGQQQTHQQVHVQAVPAQQQHQIQYTSNGSIVVQNVQPQQPQIITTYTTQQPQHGST</sequence>
<keyword evidence="3" id="KW-1185">Reference proteome</keyword>
<proteinExistence type="predicted"/>
<dbReference type="WBParaSite" id="ACRNAN_scaffold1553.g13027.t1">
    <property type="protein sequence ID" value="ACRNAN_scaffold1553.g13027.t1"/>
    <property type="gene ID" value="ACRNAN_scaffold1553.g13027"/>
</dbReference>
<evidence type="ECO:0000313" key="4">
    <source>
        <dbReference type="WBParaSite" id="ACRNAN_scaffold1553.g13027.t1"/>
    </source>
</evidence>
<feature type="coiled-coil region" evidence="1">
    <location>
        <begin position="225"/>
        <end position="252"/>
    </location>
</feature>
<name>A0A914CWF2_9BILA</name>
<dbReference type="PANTHER" id="PTHR22084">
    <property type="entry name" value="GEX INTERACTING PROTEIN PROTEIN 4"/>
    <property type="match status" value="1"/>
</dbReference>
<feature type="compositionally biased region" description="Low complexity" evidence="2">
    <location>
        <begin position="469"/>
        <end position="488"/>
    </location>
</feature>
<evidence type="ECO:0000256" key="2">
    <source>
        <dbReference type="SAM" id="MobiDB-lite"/>
    </source>
</evidence>
<feature type="region of interest" description="Disordered" evidence="2">
    <location>
        <begin position="469"/>
        <end position="490"/>
    </location>
</feature>
<evidence type="ECO:0000256" key="1">
    <source>
        <dbReference type="SAM" id="Coils"/>
    </source>
</evidence>
<keyword evidence="1" id="KW-0175">Coiled coil</keyword>
<accession>A0A914CWF2</accession>